<evidence type="ECO:0000256" key="5">
    <source>
        <dbReference type="ARBA" id="ARBA00023136"/>
    </source>
</evidence>
<feature type="transmembrane region" description="Helical" evidence="6">
    <location>
        <begin position="72"/>
        <end position="91"/>
    </location>
</feature>
<gene>
    <name evidence="8" type="ORF">SAMN05660337_3219</name>
</gene>
<feature type="transmembrane region" description="Helical" evidence="6">
    <location>
        <begin position="219"/>
        <end position="240"/>
    </location>
</feature>
<feature type="transmembrane region" description="Helical" evidence="6">
    <location>
        <begin position="192"/>
        <end position="213"/>
    </location>
</feature>
<dbReference type="InterPro" id="IPR011701">
    <property type="entry name" value="MFS"/>
</dbReference>
<evidence type="ECO:0000256" key="1">
    <source>
        <dbReference type="ARBA" id="ARBA00004141"/>
    </source>
</evidence>
<dbReference type="CDD" id="cd17321">
    <property type="entry name" value="MFS_MMR_MDR_like"/>
    <property type="match status" value="1"/>
</dbReference>
<reference evidence="9" key="1">
    <citation type="submission" date="2016-10" db="EMBL/GenBank/DDBJ databases">
        <authorList>
            <person name="Varghese N."/>
            <person name="Submissions S."/>
        </authorList>
    </citation>
    <scope>NUCLEOTIDE SEQUENCE [LARGE SCALE GENOMIC DNA]</scope>
    <source>
        <strain evidence="9">DSM 16995</strain>
    </source>
</reference>
<dbReference type="Pfam" id="PF07690">
    <property type="entry name" value="MFS_1"/>
    <property type="match status" value="1"/>
</dbReference>
<evidence type="ECO:0000256" key="6">
    <source>
        <dbReference type="SAM" id="Phobius"/>
    </source>
</evidence>
<dbReference type="EMBL" id="FNGA01000005">
    <property type="protein sequence ID" value="SDL53298.1"/>
    <property type="molecule type" value="Genomic_DNA"/>
</dbReference>
<dbReference type="STRING" id="246191.SAMN05660337_3219"/>
<keyword evidence="2" id="KW-0813">Transport</keyword>
<feature type="transmembrane region" description="Helical" evidence="6">
    <location>
        <begin position="352"/>
        <end position="376"/>
    </location>
</feature>
<sequence length="467" mass="50162">MRNITTILVIAAGTFLVNLDASIVNIALPTLCTDLRASTQDVAWVVLIYLCALGSLLLFSGKLGDALGSKRVFITGFLIFSVGSLICAFAHQIHMMYLGRLVQGIGAACIMANFGAILLQNLPSDYIGRAFGLNTVLGGIGYAMGAPLGGWLIHSFGWRWIFLINIPVGIVAIIASMIYLKKDPARKSEPECFDLQGLFLSIIAVTLFLLILTRGFGENIFSATYAVAVIIFLACTMAFIRQELKTKHPLLEIPLFLKKGILACIAANMGFVIVLSGLNFLFPFYFMEVLQMGVGRTGFFLMFFPVVSIAVSPLAGYLADRLGPKVIEVRASALAVLTTASFYFFSPDISSAMIIIIFIGFGIALAMFFTANITLFMSNAPADRAGMFTAVASSGTTIGAALGVSIFGNFLETSNGSDILSRALQIDSGFHYAVFLATAFALIAFGASMISKSGQPSLPEEEQNYEK</sequence>
<dbReference type="GO" id="GO:0016020">
    <property type="term" value="C:membrane"/>
    <property type="evidence" value="ECO:0007669"/>
    <property type="project" value="UniProtKB-SubCell"/>
</dbReference>
<dbReference type="GO" id="GO:0022857">
    <property type="term" value="F:transmembrane transporter activity"/>
    <property type="evidence" value="ECO:0007669"/>
    <property type="project" value="InterPro"/>
</dbReference>
<accession>A0A1G9KU95</accession>
<dbReference type="PANTHER" id="PTHR42718">
    <property type="entry name" value="MAJOR FACILITATOR SUPERFAMILY MULTIDRUG TRANSPORTER MFSC"/>
    <property type="match status" value="1"/>
</dbReference>
<feature type="transmembrane region" description="Helical" evidence="6">
    <location>
        <begin position="131"/>
        <end position="154"/>
    </location>
</feature>
<feature type="transmembrane region" description="Helical" evidence="6">
    <location>
        <begin position="160"/>
        <end position="180"/>
    </location>
</feature>
<dbReference type="OrthoDB" id="9812221at2"/>
<name>A0A1G9KU95_9BACT</name>
<evidence type="ECO:0000313" key="9">
    <source>
        <dbReference type="Proteomes" id="UP000199053"/>
    </source>
</evidence>
<dbReference type="PANTHER" id="PTHR42718:SF9">
    <property type="entry name" value="MAJOR FACILITATOR SUPERFAMILY MULTIDRUG TRANSPORTER MFSC"/>
    <property type="match status" value="1"/>
</dbReference>
<evidence type="ECO:0000256" key="4">
    <source>
        <dbReference type="ARBA" id="ARBA00022989"/>
    </source>
</evidence>
<keyword evidence="4 6" id="KW-1133">Transmembrane helix</keyword>
<feature type="transmembrane region" description="Helical" evidence="6">
    <location>
        <begin position="388"/>
        <end position="410"/>
    </location>
</feature>
<evidence type="ECO:0000259" key="7">
    <source>
        <dbReference type="PROSITE" id="PS50850"/>
    </source>
</evidence>
<evidence type="ECO:0000256" key="3">
    <source>
        <dbReference type="ARBA" id="ARBA00022692"/>
    </source>
</evidence>
<feature type="transmembrane region" description="Helical" evidence="6">
    <location>
        <begin position="298"/>
        <end position="319"/>
    </location>
</feature>
<evidence type="ECO:0000313" key="8">
    <source>
        <dbReference type="EMBL" id="SDL53298.1"/>
    </source>
</evidence>
<proteinExistence type="predicted"/>
<keyword evidence="5 6" id="KW-0472">Membrane</keyword>
<dbReference type="PROSITE" id="PS50850">
    <property type="entry name" value="MFS"/>
    <property type="match status" value="1"/>
</dbReference>
<organism evidence="8 9">
    <name type="scientific">Maridesulfovibrio ferrireducens</name>
    <dbReference type="NCBI Taxonomy" id="246191"/>
    <lineage>
        <taxon>Bacteria</taxon>
        <taxon>Pseudomonadati</taxon>
        <taxon>Thermodesulfobacteriota</taxon>
        <taxon>Desulfovibrionia</taxon>
        <taxon>Desulfovibrionales</taxon>
        <taxon>Desulfovibrionaceae</taxon>
        <taxon>Maridesulfovibrio</taxon>
    </lineage>
</organism>
<dbReference type="Proteomes" id="UP000199053">
    <property type="component" value="Unassembled WGS sequence"/>
</dbReference>
<dbReference type="RefSeq" id="WP_092162909.1">
    <property type="nucleotide sequence ID" value="NZ_FNGA01000005.1"/>
</dbReference>
<dbReference type="InterPro" id="IPR036259">
    <property type="entry name" value="MFS_trans_sf"/>
</dbReference>
<dbReference type="Gene3D" id="1.20.1720.10">
    <property type="entry name" value="Multidrug resistance protein D"/>
    <property type="match status" value="1"/>
</dbReference>
<feature type="transmembrane region" description="Helical" evidence="6">
    <location>
        <begin position="42"/>
        <end position="60"/>
    </location>
</feature>
<feature type="domain" description="Major facilitator superfamily (MFS) profile" evidence="7">
    <location>
        <begin position="6"/>
        <end position="456"/>
    </location>
</feature>
<feature type="transmembrane region" description="Helical" evidence="6">
    <location>
        <begin position="326"/>
        <end position="346"/>
    </location>
</feature>
<protein>
    <submittedName>
        <fullName evidence="8">Drug resistance transporter, EmrB/QacA subfamily</fullName>
    </submittedName>
</protein>
<feature type="transmembrane region" description="Helical" evidence="6">
    <location>
        <begin position="97"/>
        <end position="119"/>
    </location>
</feature>
<comment type="subcellular location">
    <subcellularLocation>
        <location evidence="1">Membrane</location>
        <topology evidence="1">Multi-pass membrane protein</topology>
    </subcellularLocation>
</comment>
<keyword evidence="9" id="KW-1185">Reference proteome</keyword>
<dbReference type="PRINTS" id="PR01036">
    <property type="entry name" value="TCRTETB"/>
</dbReference>
<dbReference type="Gene3D" id="1.20.1250.20">
    <property type="entry name" value="MFS general substrate transporter like domains"/>
    <property type="match status" value="1"/>
</dbReference>
<feature type="transmembrane region" description="Helical" evidence="6">
    <location>
        <begin position="261"/>
        <end position="286"/>
    </location>
</feature>
<evidence type="ECO:0000256" key="2">
    <source>
        <dbReference type="ARBA" id="ARBA00022448"/>
    </source>
</evidence>
<dbReference type="AlphaFoldDB" id="A0A1G9KU95"/>
<feature type="transmembrane region" description="Helical" evidence="6">
    <location>
        <begin position="430"/>
        <end position="450"/>
    </location>
</feature>
<dbReference type="SUPFAM" id="SSF103473">
    <property type="entry name" value="MFS general substrate transporter"/>
    <property type="match status" value="1"/>
</dbReference>
<keyword evidence="3 6" id="KW-0812">Transmembrane</keyword>
<dbReference type="InterPro" id="IPR020846">
    <property type="entry name" value="MFS_dom"/>
</dbReference>